<evidence type="ECO:0000313" key="2">
    <source>
        <dbReference type="Proteomes" id="UP000054279"/>
    </source>
</evidence>
<organism evidence="1 2">
    <name type="scientific">Sphaerobolus stellatus (strain SS14)</name>
    <dbReference type="NCBI Taxonomy" id="990650"/>
    <lineage>
        <taxon>Eukaryota</taxon>
        <taxon>Fungi</taxon>
        <taxon>Dikarya</taxon>
        <taxon>Basidiomycota</taxon>
        <taxon>Agaricomycotina</taxon>
        <taxon>Agaricomycetes</taxon>
        <taxon>Phallomycetidae</taxon>
        <taxon>Geastrales</taxon>
        <taxon>Sphaerobolaceae</taxon>
        <taxon>Sphaerobolus</taxon>
    </lineage>
</organism>
<dbReference type="EMBL" id="KN837123">
    <property type="protein sequence ID" value="KIJ43477.1"/>
    <property type="molecule type" value="Genomic_DNA"/>
</dbReference>
<dbReference type="Proteomes" id="UP000054279">
    <property type="component" value="Unassembled WGS sequence"/>
</dbReference>
<protein>
    <submittedName>
        <fullName evidence="1">Uncharacterized protein</fullName>
    </submittedName>
</protein>
<reference evidence="1 2" key="1">
    <citation type="submission" date="2014-06" db="EMBL/GenBank/DDBJ databases">
        <title>Evolutionary Origins and Diversification of the Mycorrhizal Mutualists.</title>
        <authorList>
            <consortium name="DOE Joint Genome Institute"/>
            <consortium name="Mycorrhizal Genomics Consortium"/>
            <person name="Kohler A."/>
            <person name="Kuo A."/>
            <person name="Nagy L.G."/>
            <person name="Floudas D."/>
            <person name="Copeland A."/>
            <person name="Barry K.W."/>
            <person name="Cichocki N."/>
            <person name="Veneault-Fourrey C."/>
            <person name="LaButti K."/>
            <person name="Lindquist E.A."/>
            <person name="Lipzen A."/>
            <person name="Lundell T."/>
            <person name="Morin E."/>
            <person name="Murat C."/>
            <person name="Riley R."/>
            <person name="Ohm R."/>
            <person name="Sun H."/>
            <person name="Tunlid A."/>
            <person name="Henrissat B."/>
            <person name="Grigoriev I.V."/>
            <person name="Hibbett D.S."/>
            <person name="Martin F."/>
        </authorList>
    </citation>
    <scope>NUCLEOTIDE SEQUENCE [LARGE SCALE GENOMIC DNA]</scope>
    <source>
        <strain evidence="1 2">SS14</strain>
    </source>
</reference>
<evidence type="ECO:0000313" key="1">
    <source>
        <dbReference type="EMBL" id="KIJ43477.1"/>
    </source>
</evidence>
<gene>
    <name evidence="1" type="ORF">M422DRAFT_253368</name>
</gene>
<sequence>MERTIVYEGETKEEESRSTLIRTFVLLAFLRYPFHHTASSVSVPLLCFVLNHAQREGRNNRHNLLSCEPNVERRTTWKTRASLLPKSKVALKDIQVADITNESLTF</sequence>
<accession>A0A0C9VND1</accession>
<dbReference type="AlphaFoldDB" id="A0A0C9VND1"/>
<proteinExistence type="predicted"/>
<dbReference type="HOGENOM" id="CLU_2224871_0_0_1"/>
<name>A0A0C9VND1_SPHS4</name>
<keyword evidence="2" id="KW-1185">Reference proteome</keyword>